<dbReference type="PROSITE" id="PS51202">
    <property type="entry name" value="RCK_C"/>
    <property type="match status" value="1"/>
</dbReference>
<feature type="transmembrane region" description="Helical" evidence="8">
    <location>
        <begin position="513"/>
        <end position="533"/>
    </location>
</feature>
<dbReference type="PANTHER" id="PTHR30445:SF3">
    <property type="entry name" value="TRANSPORT PROTEIN YIDE-RELATED"/>
    <property type="match status" value="1"/>
</dbReference>
<dbReference type="GO" id="GO:0006813">
    <property type="term" value="P:potassium ion transport"/>
    <property type="evidence" value="ECO:0007669"/>
    <property type="project" value="InterPro"/>
</dbReference>
<keyword evidence="3" id="KW-0813">Transport</keyword>
<organism evidence="10 11">
    <name type="scientific">Calidithermus terrae</name>
    <dbReference type="NCBI Taxonomy" id="1408545"/>
    <lineage>
        <taxon>Bacteria</taxon>
        <taxon>Thermotogati</taxon>
        <taxon>Deinococcota</taxon>
        <taxon>Deinococci</taxon>
        <taxon>Thermales</taxon>
        <taxon>Thermaceae</taxon>
        <taxon>Calidithermus</taxon>
    </lineage>
</organism>
<evidence type="ECO:0000256" key="1">
    <source>
        <dbReference type="ARBA" id="ARBA00004651"/>
    </source>
</evidence>
<feature type="transmembrane region" description="Helical" evidence="8">
    <location>
        <begin position="453"/>
        <end position="471"/>
    </location>
</feature>
<evidence type="ECO:0000313" key="10">
    <source>
        <dbReference type="EMBL" id="RIH90066.1"/>
    </source>
</evidence>
<dbReference type="PANTHER" id="PTHR30445">
    <property type="entry name" value="K(+)_H(+) ANTIPORTER SUBUNIT KHTT"/>
    <property type="match status" value="1"/>
</dbReference>
<feature type="transmembrane region" description="Helical" evidence="8">
    <location>
        <begin position="384"/>
        <end position="403"/>
    </location>
</feature>
<evidence type="ECO:0000256" key="4">
    <source>
        <dbReference type="ARBA" id="ARBA00022475"/>
    </source>
</evidence>
<feature type="transmembrane region" description="Helical" evidence="8">
    <location>
        <begin position="31"/>
        <end position="48"/>
    </location>
</feature>
<keyword evidence="4" id="KW-1003">Cell membrane</keyword>
<dbReference type="AlphaFoldDB" id="A0A399F316"/>
<evidence type="ECO:0000259" key="9">
    <source>
        <dbReference type="PROSITE" id="PS51202"/>
    </source>
</evidence>
<evidence type="ECO:0000256" key="2">
    <source>
        <dbReference type="ARBA" id="ARBA00009854"/>
    </source>
</evidence>
<protein>
    <submittedName>
        <fullName evidence="10">Aspartate/alanine antiporter</fullName>
    </submittedName>
</protein>
<evidence type="ECO:0000256" key="3">
    <source>
        <dbReference type="ARBA" id="ARBA00022448"/>
    </source>
</evidence>
<keyword evidence="6 8" id="KW-1133">Transmembrane helix</keyword>
<dbReference type="GO" id="GO:0008324">
    <property type="term" value="F:monoatomic cation transmembrane transporter activity"/>
    <property type="evidence" value="ECO:0007669"/>
    <property type="project" value="InterPro"/>
</dbReference>
<evidence type="ECO:0000256" key="6">
    <source>
        <dbReference type="ARBA" id="ARBA00022989"/>
    </source>
</evidence>
<evidence type="ECO:0000256" key="5">
    <source>
        <dbReference type="ARBA" id="ARBA00022692"/>
    </source>
</evidence>
<feature type="transmembrane region" description="Helical" evidence="8">
    <location>
        <begin position="351"/>
        <end position="372"/>
    </location>
</feature>
<feature type="transmembrane region" description="Helical" evidence="8">
    <location>
        <begin position="89"/>
        <end position="113"/>
    </location>
</feature>
<dbReference type="Pfam" id="PF06826">
    <property type="entry name" value="Asp-Al_Ex"/>
    <property type="match status" value="2"/>
</dbReference>
<name>A0A399F316_9DEIN</name>
<evidence type="ECO:0000313" key="11">
    <source>
        <dbReference type="Proteomes" id="UP000265715"/>
    </source>
</evidence>
<dbReference type="Gene3D" id="3.30.70.1450">
    <property type="entry name" value="Regulator of K+ conductance, C-terminal domain"/>
    <property type="match status" value="1"/>
</dbReference>
<comment type="caution">
    <text evidence="10">The sequence shown here is derived from an EMBL/GenBank/DDBJ whole genome shotgun (WGS) entry which is preliminary data.</text>
</comment>
<dbReference type="RefSeq" id="WP_119313900.1">
    <property type="nucleotide sequence ID" value="NZ_QXDL01000016.1"/>
</dbReference>
<accession>A0A399F316</accession>
<dbReference type="InterPro" id="IPR006037">
    <property type="entry name" value="RCK_C"/>
</dbReference>
<dbReference type="Proteomes" id="UP000265715">
    <property type="component" value="Unassembled WGS sequence"/>
</dbReference>
<keyword evidence="11" id="KW-1185">Reference proteome</keyword>
<dbReference type="InterPro" id="IPR006512">
    <property type="entry name" value="YidE_YbjL"/>
</dbReference>
<feature type="transmembrane region" description="Helical" evidence="8">
    <location>
        <begin position="478"/>
        <end position="501"/>
    </location>
</feature>
<keyword evidence="7 8" id="KW-0472">Membrane</keyword>
<dbReference type="InterPro" id="IPR050144">
    <property type="entry name" value="AAE_transporter"/>
</dbReference>
<keyword evidence="5 8" id="KW-0812">Transmembrane</keyword>
<evidence type="ECO:0000256" key="7">
    <source>
        <dbReference type="ARBA" id="ARBA00023136"/>
    </source>
</evidence>
<feature type="transmembrane region" description="Helical" evidence="8">
    <location>
        <begin position="153"/>
        <end position="175"/>
    </location>
</feature>
<feature type="transmembrane region" description="Helical" evidence="8">
    <location>
        <begin position="424"/>
        <end position="441"/>
    </location>
</feature>
<dbReference type="EMBL" id="QXDL01000016">
    <property type="protein sequence ID" value="RIH90066.1"/>
    <property type="molecule type" value="Genomic_DNA"/>
</dbReference>
<comment type="subcellular location">
    <subcellularLocation>
        <location evidence="1">Cell membrane</location>
        <topology evidence="1">Multi-pass membrane protein</topology>
    </subcellularLocation>
</comment>
<feature type="transmembrane region" description="Helical" evidence="8">
    <location>
        <begin position="60"/>
        <end position="82"/>
    </location>
</feature>
<proteinExistence type="inferred from homology"/>
<dbReference type="Pfam" id="PF02080">
    <property type="entry name" value="TrkA_C"/>
    <property type="match status" value="1"/>
</dbReference>
<comment type="similarity">
    <text evidence="2">Belongs to the AAE transporter (TC 2.A.81) family.</text>
</comment>
<evidence type="ECO:0000256" key="8">
    <source>
        <dbReference type="SAM" id="Phobius"/>
    </source>
</evidence>
<reference evidence="10 11" key="1">
    <citation type="submission" date="2018-08" db="EMBL/GenBank/DDBJ databases">
        <title>Meiothermus terrae DSM 26712 genome sequencing project.</title>
        <authorList>
            <person name="Da Costa M.S."/>
            <person name="Albuquerque L."/>
            <person name="Raposo P."/>
            <person name="Froufe H.J.C."/>
            <person name="Barroso C.S."/>
            <person name="Egas C."/>
        </authorList>
    </citation>
    <scope>NUCLEOTIDE SEQUENCE [LARGE SCALE GENOMIC DNA]</scope>
    <source>
        <strain evidence="10 11">DSM 26712</strain>
    </source>
</reference>
<dbReference type="OrthoDB" id="9155749at2"/>
<dbReference type="GO" id="GO:0005886">
    <property type="term" value="C:plasma membrane"/>
    <property type="evidence" value="ECO:0007669"/>
    <property type="project" value="UniProtKB-SubCell"/>
</dbReference>
<dbReference type="SUPFAM" id="SSF116726">
    <property type="entry name" value="TrkA C-terminal domain-like"/>
    <property type="match status" value="2"/>
</dbReference>
<sequence>MLELLHENALLLLFLVAGIGYLVGQVRVGSFSLGVAAVLFVGLGFGALSPELKLPEFVYLFGLVLFVYTIALASGPGFFAALGKRGWRYNALVLGVLGFAALLVFVAGGLAGLSAPLRAGLFAGSLTNTPALAAALEALKGRGAGEAAQALPVAAYAVAYPVGVIGMLLAFYLAWSLWGRKGAAEEPGAPTLVNRTLEVTQPKVVGWTVEQLTRAHQWNVVFGRMQRAGAQQLATAQTELALGDRVAVVGVPQEVERVAAALGRAVPEQLEESRHDLDFRRVFVSSKDVAGRTLAELGLPERFGVVVTRVRRGEVEFLPTRQTVLELGDRVRVVGPKESIRRASRFLGDSYRALAEVDVVSFSLGIALGLLLGSLPIPLPGGGTFKLGFAGGPLVTGLVLGALGRTGPVLWQIPFSANLTLRQLGLVLFLAGIGTRSGYAFGQTLLSGEGLRLFLAGALITLSAALLTLWVGHRWLQVPLPVLGGVLAGLQTQPAVLAFALEKTGSEQPNLGYATVYPLAMLLKILLVQLLLLGG</sequence>
<dbReference type="InterPro" id="IPR036721">
    <property type="entry name" value="RCK_C_sf"/>
</dbReference>
<feature type="domain" description="RCK C-terminal" evidence="9">
    <location>
        <begin position="265"/>
        <end position="349"/>
    </location>
</feature>
<feature type="transmembrane region" description="Helical" evidence="8">
    <location>
        <begin position="6"/>
        <end position="24"/>
    </location>
</feature>
<gene>
    <name evidence="10" type="primary">aspT</name>
    <name evidence="10" type="ORF">Mterra_00683</name>
</gene>
<dbReference type="NCBIfam" id="TIGR01625">
    <property type="entry name" value="YidE_YbjL_dupl"/>
    <property type="match status" value="2"/>
</dbReference>